<dbReference type="Gene3D" id="1.10.510.10">
    <property type="entry name" value="Transferase(Phosphotransferase) domain 1"/>
    <property type="match status" value="1"/>
</dbReference>
<dbReference type="InterPro" id="IPR036922">
    <property type="entry name" value="Rieske_2Fe-2S_sf"/>
</dbReference>
<dbReference type="InterPro" id="IPR050660">
    <property type="entry name" value="NEK_Ser/Thr_kinase"/>
</dbReference>
<keyword evidence="7" id="KW-0067">ATP-binding</keyword>
<dbReference type="RefSeq" id="WP_201371429.1">
    <property type="nucleotide sequence ID" value="NZ_BNJG01000001.1"/>
</dbReference>
<dbReference type="CDD" id="cd14014">
    <property type="entry name" value="STKc_PknB_like"/>
    <property type="match status" value="1"/>
</dbReference>
<feature type="domain" description="Rieske" evidence="12">
    <location>
        <begin position="568"/>
        <end position="666"/>
    </location>
</feature>
<dbReference type="PROSITE" id="PS50011">
    <property type="entry name" value="PROTEIN_KINASE_DOM"/>
    <property type="match status" value="1"/>
</dbReference>
<keyword evidence="5" id="KW-0547">Nucleotide-binding</keyword>
<sequence length="668" mass="72402">MHTFVVDQLVGQIVGGDDYLVERFLGKGRLQAVYLARQISTQEHVALTLFIIPEHFSSEACERFQQRFEREAGKLQGLKHLHILPVYAYGIYQGYPYMLTPYMMHGSLVDVIKRKERPAYTDVAQILGQVVGGLSYAHRRNIVHGALKPANIVQSAQETMQVAGFGLMHIQQMYGIEEHKHPFAHLLSVAGTFVTPPAYLAPEVLRGEKVDVRSDIYALGVILFELLCGRVPFAGKKPAEVLQQMQQEPLSSLRGFCPDMPIALELVVKQALEQEPQRRFAQVEELAEAFSQVARGLGKSARPAPYKKPQREDEPLQDERDPWQLLPPIITGKSPALHIFPEPQKSQPPLAAPLVHMLQEEQVARSASVLQPDALVLPQSPRAQKVILPPPDAVASQQYAESEIDLPPDRGTRSGAQRGRTAPRRAASSYEQRVQRPEAQEWEQQPPVLPPLSSGKRADPWLSLAGGDEFEWSPDVRGPQSVKRPLVIPPGAGLQRSGSRVVNRRRVLASLATGGVALAGLAFVLHPALPGIQVQPAPKTGQGQTATTGTQPQPGSGGAPKPGAGNVVSLPGVNQLPANGALNFTNPVDQKASILVHMTDGTFVAFERACTHVGVSVNYDKGTQMLVCPAHGAVFDPANGGAVVQGPATKPLPKLAVKVNGDGTLMIS</sequence>
<feature type="compositionally biased region" description="Low complexity" evidence="10">
    <location>
        <begin position="537"/>
        <end position="554"/>
    </location>
</feature>
<dbReference type="SUPFAM" id="SSF50022">
    <property type="entry name" value="ISP domain"/>
    <property type="match status" value="1"/>
</dbReference>
<dbReference type="EC" id="2.7.11.1" evidence="1"/>
<dbReference type="Gene3D" id="2.102.10.10">
    <property type="entry name" value="Rieske [2Fe-2S] iron-sulphur domain"/>
    <property type="match status" value="1"/>
</dbReference>
<evidence type="ECO:0000256" key="3">
    <source>
        <dbReference type="ARBA" id="ARBA00022714"/>
    </source>
</evidence>
<proteinExistence type="predicted"/>
<dbReference type="Pfam" id="PF00069">
    <property type="entry name" value="Pkinase"/>
    <property type="match status" value="1"/>
</dbReference>
<dbReference type="Proteomes" id="UP000654345">
    <property type="component" value="Unassembled WGS sequence"/>
</dbReference>
<dbReference type="EMBL" id="BNJG01000001">
    <property type="protein sequence ID" value="GHO54755.1"/>
    <property type="molecule type" value="Genomic_DNA"/>
</dbReference>
<evidence type="ECO:0000313" key="14">
    <source>
        <dbReference type="Proteomes" id="UP000654345"/>
    </source>
</evidence>
<accession>A0ABQ3UPY1</accession>
<evidence type="ECO:0000256" key="2">
    <source>
        <dbReference type="ARBA" id="ARBA00022679"/>
    </source>
</evidence>
<evidence type="ECO:0000256" key="7">
    <source>
        <dbReference type="ARBA" id="ARBA00022840"/>
    </source>
</evidence>
<feature type="compositionally biased region" description="Basic and acidic residues" evidence="10">
    <location>
        <begin position="309"/>
        <end position="322"/>
    </location>
</feature>
<feature type="domain" description="Protein kinase" evidence="11">
    <location>
        <begin position="19"/>
        <end position="291"/>
    </location>
</feature>
<keyword evidence="8" id="KW-0408">Iron</keyword>
<dbReference type="SUPFAM" id="SSF56112">
    <property type="entry name" value="Protein kinase-like (PK-like)"/>
    <property type="match status" value="1"/>
</dbReference>
<protein>
    <recommendedName>
        <fullName evidence="1">non-specific serine/threonine protein kinase</fullName>
        <ecNumber evidence="1">2.7.11.1</ecNumber>
    </recommendedName>
</protein>
<dbReference type="Gene3D" id="3.30.200.20">
    <property type="entry name" value="Phosphorylase Kinase, domain 1"/>
    <property type="match status" value="1"/>
</dbReference>
<evidence type="ECO:0000256" key="4">
    <source>
        <dbReference type="ARBA" id="ARBA00022723"/>
    </source>
</evidence>
<keyword evidence="6" id="KW-0418">Kinase</keyword>
<comment type="caution">
    <text evidence="13">The sequence shown here is derived from an EMBL/GenBank/DDBJ whole genome shotgun (WGS) entry which is preliminary data.</text>
</comment>
<reference evidence="13 14" key="1">
    <citation type="journal article" date="2021" name="Int. J. Syst. Evol. Microbiol.">
        <title>Reticulibacter mediterranei gen. nov., sp. nov., within the new family Reticulibacteraceae fam. nov., and Ktedonospora formicarum gen. nov., sp. nov., Ktedonobacter robiniae sp. nov., Dictyobacter formicarum sp. nov. and Dictyobacter arantiisoli sp. nov., belonging to the class Ktedonobacteria.</title>
        <authorList>
            <person name="Yabe S."/>
            <person name="Zheng Y."/>
            <person name="Wang C.M."/>
            <person name="Sakai Y."/>
            <person name="Abe K."/>
            <person name="Yokota A."/>
            <person name="Donadio S."/>
            <person name="Cavaletti L."/>
            <person name="Monciardini P."/>
        </authorList>
    </citation>
    <scope>NUCLEOTIDE SEQUENCE [LARGE SCALE GENOMIC DNA]</scope>
    <source>
        <strain evidence="13 14">SOSP1-30</strain>
    </source>
</reference>
<dbReference type="InterPro" id="IPR017941">
    <property type="entry name" value="Rieske_2Fe-2S"/>
</dbReference>
<dbReference type="PANTHER" id="PTHR43671">
    <property type="entry name" value="SERINE/THREONINE-PROTEIN KINASE NEK"/>
    <property type="match status" value="1"/>
</dbReference>
<keyword evidence="2" id="KW-0808">Transferase</keyword>
<evidence type="ECO:0000256" key="6">
    <source>
        <dbReference type="ARBA" id="ARBA00022777"/>
    </source>
</evidence>
<dbReference type="InterPro" id="IPR000719">
    <property type="entry name" value="Prot_kinase_dom"/>
</dbReference>
<evidence type="ECO:0000256" key="8">
    <source>
        <dbReference type="ARBA" id="ARBA00023004"/>
    </source>
</evidence>
<dbReference type="Pfam" id="PF00355">
    <property type="entry name" value="Rieske"/>
    <property type="match status" value="1"/>
</dbReference>
<dbReference type="PROSITE" id="PS51296">
    <property type="entry name" value="RIESKE"/>
    <property type="match status" value="1"/>
</dbReference>
<keyword evidence="4" id="KW-0479">Metal-binding</keyword>
<dbReference type="CDD" id="cd03467">
    <property type="entry name" value="Rieske"/>
    <property type="match status" value="1"/>
</dbReference>
<feature type="region of interest" description="Disordered" evidence="10">
    <location>
        <begin position="298"/>
        <end position="322"/>
    </location>
</feature>
<dbReference type="InterPro" id="IPR011009">
    <property type="entry name" value="Kinase-like_dom_sf"/>
</dbReference>
<name>A0ABQ3UPY1_9CHLR</name>
<organism evidence="13 14">
    <name type="scientific">Ktedonobacter robiniae</name>
    <dbReference type="NCBI Taxonomy" id="2778365"/>
    <lineage>
        <taxon>Bacteria</taxon>
        <taxon>Bacillati</taxon>
        <taxon>Chloroflexota</taxon>
        <taxon>Ktedonobacteria</taxon>
        <taxon>Ktedonobacterales</taxon>
        <taxon>Ktedonobacteraceae</taxon>
        <taxon>Ktedonobacter</taxon>
    </lineage>
</organism>
<feature type="region of interest" description="Disordered" evidence="10">
    <location>
        <begin position="391"/>
        <end position="460"/>
    </location>
</feature>
<evidence type="ECO:0000256" key="1">
    <source>
        <dbReference type="ARBA" id="ARBA00012513"/>
    </source>
</evidence>
<keyword evidence="9" id="KW-0411">Iron-sulfur</keyword>
<feature type="region of interest" description="Disordered" evidence="10">
    <location>
        <begin position="534"/>
        <end position="566"/>
    </location>
</feature>
<keyword evidence="14" id="KW-1185">Reference proteome</keyword>
<evidence type="ECO:0000259" key="11">
    <source>
        <dbReference type="PROSITE" id="PS50011"/>
    </source>
</evidence>
<feature type="region of interest" description="Disordered" evidence="10">
    <location>
        <begin position="472"/>
        <end position="497"/>
    </location>
</feature>
<dbReference type="PANTHER" id="PTHR43671:SF13">
    <property type="entry name" value="SERINE_THREONINE-PROTEIN KINASE NEK2"/>
    <property type="match status" value="1"/>
</dbReference>
<evidence type="ECO:0000313" key="13">
    <source>
        <dbReference type="EMBL" id="GHO54755.1"/>
    </source>
</evidence>
<evidence type="ECO:0000256" key="5">
    <source>
        <dbReference type="ARBA" id="ARBA00022741"/>
    </source>
</evidence>
<evidence type="ECO:0000256" key="9">
    <source>
        <dbReference type="ARBA" id="ARBA00023014"/>
    </source>
</evidence>
<gene>
    <name evidence="13" type="ORF">KSB_32300</name>
</gene>
<evidence type="ECO:0000259" key="12">
    <source>
        <dbReference type="PROSITE" id="PS51296"/>
    </source>
</evidence>
<evidence type="ECO:0000256" key="10">
    <source>
        <dbReference type="SAM" id="MobiDB-lite"/>
    </source>
</evidence>
<keyword evidence="3" id="KW-0001">2Fe-2S</keyword>